<dbReference type="Proteomes" id="UP000078148">
    <property type="component" value="Plasmid unnamed1"/>
</dbReference>
<dbReference type="EMBL" id="CP021170">
    <property type="protein sequence ID" value="ARR10717.1"/>
    <property type="molecule type" value="Genomic_DNA"/>
</dbReference>
<organism evidence="1 2">
    <name type="scientific">Paenibacillus bovis</name>
    <dbReference type="NCBI Taxonomy" id="1616788"/>
    <lineage>
        <taxon>Bacteria</taxon>
        <taxon>Bacillati</taxon>
        <taxon>Bacillota</taxon>
        <taxon>Bacilli</taxon>
        <taxon>Bacillales</taxon>
        <taxon>Paenibacillaceae</taxon>
        <taxon>Paenibacillus</taxon>
    </lineage>
</organism>
<dbReference type="AlphaFoldDB" id="A0A1X9T429"/>
<proteinExistence type="predicted"/>
<name>A0A1X9T429_9BACL</name>
<evidence type="ECO:0000313" key="1">
    <source>
        <dbReference type="EMBL" id="ARR10717.1"/>
    </source>
</evidence>
<keyword evidence="1" id="KW-0614">Plasmid</keyword>
<accession>A0A1X9T429</accession>
<evidence type="ECO:0000313" key="2">
    <source>
        <dbReference type="Proteomes" id="UP000078148"/>
    </source>
</evidence>
<protein>
    <submittedName>
        <fullName evidence="1">Uncharacterized protein</fullName>
    </submittedName>
</protein>
<dbReference type="KEGG" id="pbv:AR543_p0109"/>
<dbReference type="RefSeq" id="WP_087071419.1">
    <property type="nucleotide sequence ID" value="NZ_CP021170.1"/>
</dbReference>
<sequence length="76" mass="9019">MEENKISDIWYWTEKAERKSYCSQIKAGEPAWALFQNQMPNQWIVEGLVVQVRCCGDQVIWNMDEWINPQPKESIT</sequence>
<keyword evidence="2" id="KW-1185">Reference proteome</keyword>
<gene>
    <name evidence="1" type="ORF">AR543_p0109</name>
</gene>
<dbReference type="OrthoDB" id="2657913at2"/>
<geneLocation type="plasmid" evidence="1 2">
    <name>unnamed1</name>
</geneLocation>
<reference evidence="1 2" key="1">
    <citation type="journal article" date="2016" name="Int. J. Syst. Evol. Microbiol.">
        <title>Paenibacillus damxungensis sp. nov., isolated from raw yak (Bos grunniens) milk.</title>
        <authorList>
            <person name="Wu Z."/>
            <person name="Gao C."/>
            <person name="Han J."/>
            <person name="Liu Z."/>
        </authorList>
    </citation>
    <scope>NUCLEOTIDE SEQUENCE [LARGE SCALE GENOMIC DNA]</scope>
    <source>
        <strain evidence="1 2">BD3526</strain>
        <plasmid evidence="1 2">unnamed1</plasmid>
    </source>
</reference>